<dbReference type="EMBL" id="BKAJ01000064">
    <property type="protein sequence ID" value="GEP56354.1"/>
    <property type="molecule type" value="Genomic_DNA"/>
</dbReference>
<dbReference type="RefSeq" id="WP_147150425.1">
    <property type="nucleotide sequence ID" value="NZ_BKAJ01000064.1"/>
</dbReference>
<proteinExistence type="predicted"/>
<dbReference type="InterPro" id="IPR011059">
    <property type="entry name" value="Metal-dep_hydrolase_composite"/>
</dbReference>
<dbReference type="Gene3D" id="3.20.20.140">
    <property type="entry name" value="Metal-dependent hydrolases"/>
    <property type="match status" value="2"/>
</dbReference>
<sequence>MAAQFDLVVRNGTVLDGTGAPAREADVAVRDGRIAAVGNVTGTGREEIDAKGLAVTPGFVDIHTHYDGQATWDQRFVPSSGHGVTTVVMGNCGVGFAPCRPQDRDTLMKVMEGVEDIPELVMRQGVPWNWQSFPDYLDALAQRQCDIDFATQVPHAPLRVFVMGRRGVDREPATTADMAAMASLVEEGLLAGALGFTTSRSLFHRSSDGALTPTITAAEEELAAIARGMRRVGKGVIQLLDDFQDATPEGSTEFAMLRRLVEISGRPLSFTLLDISLYPGRWKTLLEEVERANRDGLPIKGQVAARPVAILYGLELSFHPFSTCPSYRAIEGLPLEQKLARLRDPAMRVLLLKEEPVYSNPNMLAFMRSVANMFVLGDPPNYTPPANERLDARAAALGVTPLELAYDLLVSGDGRTILFHPGANYTDCSDANMASMLRHENTVMALGDGGAHYGLICDASYPTHALTYWTRDRKGERWPLAWTVQQLTDVPARTVGLGDRGRLAAGYKADINLIDLDHLRVAAPHPVHNLPGGGRRLEQKAEGYRATIVSGEITYGDGAFTGALPGRLVRGAR</sequence>
<dbReference type="OrthoDB" id="9766983at2"/>
<dbReference type="PANTHER" id="PTHR11647:SF1">
    <property type="entry name" value="COLLAPSIN RESPONSE MEDIATOR PROTEIN"/>
    <property type="match status" value="1"/>
</dbReference>
<evidence type="ECO:0000313" key="3">
    <source>
        <dbReference type="Proteomes" id="UP000321058"/>
    </source>
</evidence>
<evidence type="ECO:0000313" key="2">
    <source>
        <dbReference type="EMBL" id="GEP56354.1"/>
    </source>
</evidence>
<dbReference type="AlphaFoldDB" id="A0A512NBP0"/>
<reference evidence="2 3" key="1">
    <citation type="submission" date="2019-07" db="EMBL/GenBank/DDBJ databases">
        <title>Whole genome shotgun sequence of Reyranella soli NBRC 108950.</title>
        <authorList>
            <person name="Hosoyama A."/>
            <person name="Uohara A."/>
            <person name="Ohji S."/>
            <person name="Ichikawa N."/>
        </authorList>
    </citation>
    <scope>NUCLEOTIDE SEQUENCE [LARGE SCALE GENOMIC DNA]</scope>
    <source>
        <strain evidence="2 3">NBRC 108950</strain>
    </source>
</reference>
<gene>
    <name evidence="2" type="ORF">RSO01_35200</name>
</gene>
<accession>A0A512NBP0</accession>
<dbReference type="SUPFAM" id="SSF51338">
    <property type="entry name" value="Composite domain of metallo-dependent hydrolases"/>
    <property type="match status" value="1"/>
</dbReference>
<dbReference type="GO" id="GO:0016812">
    <property type="term" value="F:hydrolase activity, acting on carbon-nitrogen (but not peptide) bonds, in cyclic amides"/>
    <property type="evidence" value="ECO:0007669"/>
    <property type="project" value="TreeGrafter"/>
</dbReference>
<comment type="caution">
    <text evidence="2">The sequence shown here is derived from an EMBL/GenBank/DDBJ whole genome shotgun (WGS) entry which is preliminary data.</text>
</comment>
<evidence type="ECO:0000259" key="1">
    <source>
        <dbReference type="Pfam" id="PF07969"/>
    </source>
</evidence>
<dbReference type="SUPFAM" id="SSF51556">
    <property type="entry name" value="Metallo-dependent hydrolases"/>
    <property type="match status" value="1"/>
</dbReference>
<protein>
    <submittedName>
        <fullName evidence="2">Amidohydrolase</fullName>
    </submittedName>
</protein>
<dbReference type="InterPro" id="IPR013108">
    <property type="entry name" value="Amidohydro_3"/>
</dbReference>
<dbReference type="Proteomes" id="UP000321058">
    <property type="component" value="Unassembled WGS sequence"/>
</dbReference>
<dbReference type="InterPro" id="IPR050378">
    <property type="entry name" value="Metallo-dep_Hydrolases_sf"/>
</dbReference>
<organism evidence="2 3">
    <name type="scientific">Reyranella soli</name>
    <dbReference type="NCBI Taxonomy" id="1230389"/>
    <lineage>
        <taxon>Bacteria</taxon>
        <taxon>Pseudomonadati</taxon>
        <taxon>Pseudomonadota</taxon>
        <taxon>Alphaproteobacteria</taxon>
        <taxon>Hyphomicrobiales</taxon>
        <taxon>Reyranellaceae</taxon>
        <taxon>Reyranella</taxon>
    </lineage>
</organism>
<dbReference type="Pfam" id="PF07969">
    <property type="entry name" value="Amidohydro_3"/>
    <property type="match status" value="1"/>
</dbReference>
<dbReference type="GO" id="GO:0005829">
    <property type="term" value="C:cytosol"/>
    <property type="evidence" value="ECO:0007669"/>
    <property type="project" value="TreeGrafter"/>
</dbReference>
<keyword evidence="3" id="KW-1185">Reference proteome</keyword>
<feature type="domain" description="Amidohydrolase 3" evidence="1">
    <location>
        <begin position="46"/>
        <end position="555"/>
    </location>
</feature>
<dbReference type="InterPro" id="IPR032466">
    <property type="entry name" value="Metal_Hydrolase"/>
</dbReference>
<dbReference type="PANTHER" id="PTHR11647">
    <property type="entry name" value="HYDRANTOINASE/DIHYDROPYRIMIDINASE FAMILY MEMBER"/>
    <property type="match status" value="1"/>
</dbReference>
<name>A0A512NBP0_9HYPH</name>
<keyword evidence="2" id="KW-0378">Hydrolase</keyword>